<keyword evidence="2" id="KW-1185">Reference proteome</keyword>
<reference evidence="1 2" key="1">
    <citation type="journal article" date="2016" name="Sci. Rep.">
        <title>The Dendrobium catenatum Lindl. genome sequence provides insights into polysaccharide synthase, floral development and adaptive evolution.</title>
        <authorList>
            <person name="Zhang G.Q."/>
            <person name="Xu Q."/>
            <person name="Bian C."/>
            <person name="Tsai W.C."/>
            <person name="Yeh C.M."/>
            <person name="Liu K.W."/>
            <person name="Yoshida K."/>
            <person name="Zhang L.S."/>
            <person name="Chang S.B."/>
            <person name="Chen F."/>
            <person name="Shi Y."/>
            <person name="Su Y.Y."/>
            <person name="Zhang Y.Q."/>
            <person name="Chen L.J."/>
            <person name="Yin Y."/>
            <person name="Lin M."/>
            <person name="Huang H."/>
            <person name="Deng H."/>
            <person name="Wang Z.W."/>
            <person name="Zhu S.L."/>
            <person name="Zhao X."/>
            <person name="Deng C."/>
            <person name="Niu S.C."/>
            <person name="Huang J."/>
            <person name="Wang M."/>
            <person name="Liu G.H."/>
            <person name="Yang H.J."/>
            <person name="Xiao X.J."/>
            <person name="Hsiao Y.Y."/>
            <person name="Wu W.L."/>
            <person name="Chen Y.Y."/>
            <person name="Mitsuda N."/>
            <person name="Ohme-Takagi M."/>
            <person name="Luo Y.B."/>
            <person name="Van de Peer Y."/>
            <person name="Liu Z.J."/>
        </authorList>
    </citation>
    <scope>NUCLEOTIDE SEQUENCE [LARGE SCALE GENOMIC DNA]</scope>
    <source>
        <tissue evidence="1">The whole plant</tissue>
    </source>
</reference>
<dbReference type="EMBL" id="KZ502442">
    <property type="protein sequence ID" value="PKU79392.1"/>
    <property type="molecule type" value="Genomic_DNA"/>
</dbReference>
<gene>
    <name evidence="1" type="ORF">MA16_Dca000737</name>
</gene>
<organism evidence="1 2">
    <name type="scientific">Dendrobium catenatum</name>
    <dbReference type="NCBI Taxonomy" id="906689"/>
    <lineage>
        <taxon>Eukaryota</taxon>
        <taxon>Viridiplantae</taxon>
        <taxon>Streptophyta</taxon>
        <taxon>Embryophyta</taxon>
        <taxon>Tracheophyta</taxon>
        <taxon>Spermatophyta</taxon>
        <taxon>Magnoliopsida</taxon>
        <taxon>Liliopsida</taxon>
        <taxon>Asparagales</taxon>
        <taxon>Orchidaceae</taxon>
        <taxon>Epidendroideae</taxon>
        <taxon>Malaxideae</taxon>
        <taxon>Dendrobiinae</taxon>
        <taxon>Dendrobium</taxon>
    </lineage>
</organism>
<evidence type="ECO:0000313" key="1">
    <source>
        <dbReference type="EMBL" id="PKU79392.1"/>
    </source>
</evidence>
<dbReference type="STRING" id="906689.A0A2I0WUQ0"/>
<evidence type="ECO:0000313" key="2">
    <source>
        <dbReference type="Proteomes" id="UP000233837"/>
    </source>
</evidence>
<accession>A0A2I0WUQ0</accession>
<protein>
    <submittedName>
        <fullName evidence="1">Uncharacterized protein</fullName>
    </submittedName>
</protein>
<reference evidence="1 2" key="2">
    <citation type="journal article" date="2017" name="Nature">
        <title>The Apostasia genome and the evolution of orchids.</title>
        <authorList>
            <person name="Zhang G.Q."/>
            <person name="Liu K.W."/>
            <person name="Li Z."/>
            <person name="Lohaus R."/>
            <person name="Hsiao Y.Y."/>
            <person name="Niu S.C."/>
            <person name="Wang J.Y."/>
            <person name="Lin Y.C."/>
            <person name="Xu Q."/>
            <person name="Chen L.J."/>
            <person name="Yoshida K."/>
            <person name="Fujiwara S."/>
            <person name="Wang Z.W."/>
            <person name="Zhang Y.Q."/>
            <person name="Mitsuda N."/>
            <person name="Wang M."/>
            <person name="Liu G.H."/>
            <person name="Pecoraro L."/>
            <person name="Huang H.X."/>
            <person name="Xiao X.J."/>
            <person name="Lin M."/>
            <person name="Wu X.Y."/>
            <person name="Wu W.L."/>
            <person name="Chen Y.Y."/>
            <person name="Chang S.B."/>
            <person name="Sakamoto S."/>
            <person name="Ohme-Takagi M."/>
            <person name="Yagi M."/>
            <person name="Zeng S.J."/>
            <person name="Shen C.Y."/>
            <person name="Yeh C.M."/>
            <person name="Luo Y.B."/>
            <person name="Tsai W.C."/>
            <person name="Van de Peer Y."/>
            <person name="Liu Z.J."/>
        </authorList>
    </citation>
    <scope>NUCLEOTIDE SEQUENCE [LARGE SCALE GENOMIC DNA]</scope>
    <source>
        <tissue evidence="1">The whole plant</tissue>
    </source>
</reference>
<dbReference type="Proteomes" id="UP000233837">
    <property type="component" value="Unassembled WGS sequence"/>
</dbReference>
<proteinExistence type="predicted"/>
<dbReference type="AlphaFoldDB" id="A0A2I0WUQ0"/>
<name>A0A2I0WUQ0_9ASPA</name>
<sequence>MASCWSRTLLTLPGKLKGIEWDPENSHRIDFSDFFRLLSSNDVHFMEYSNFGQTVSVILPYYRDGGGEARGNSAKEVVYHSVPAEVYSTIATAVVWTMRFMLSVGVYLWIDRITKPIYSKLIPCDLGTPQKPIRQPLKRHALGSLGKRRLVLVIYGICQPSF</sequence>